<name>A0A9X9BL21_PSEMA</name>
<reference evidence="2 3" key="1">
    <citation type="submission" date="2019-06" db="EMBL/GenBank/DDBJ databases">
        <title>Pseudomonas bimorpha sp. nov. isolated from bovine raw milk and skim milk concentrate.</title>
        <authorList>
            <person name="Hofmann K."/>
            <person name="Huptas C."/>
            <person name="Doll E."/>
            <person name="Scherer S."/>
            <person name="Wenning M."/>
        </authorList>
    </citation>
    <scope>NUCLEOTIDE SEQUENCE [LARGE SCALE GENOMIC DNA]</scope>
    <source>
        <strain evidence="2 3">DSM 13124</strain>
    </source>
</reference>
<dbReference type="OrthoDB" id="7023998at2"/>
<feature type="compositionally biased region" description="Basic and acidic residues" evidence="1">
    <location>
        <begin position="164"/>
        <end position="181"/>
    </location>
</feature>
<feature type="region of interest" description="Disordered" evidence="1">
    <location>
        <begin position="111"/>
        <end position="187"/>
    </location>
</feature>
<sequence length="361" mass="38312">MGSLLSEVGHHSSNSHFHTVGPGWYPAWGGGPTAHKDSVGNLLRALEDAKITGKSQLVRELRDKLYEKREELGDARFKGILNELIGADETSNAPRASHGFLREQLREWFSESGVAPGGGGSHGRSGGVSGGYGNNSSVFGGGPRDSGGGPRNSGGPLFSGADLGDYRPDLSLDNPGKKPKDVFTGFSQGAEGNCGTVSAIKASMMHFGQKATDVFKEVKEAGDGYDVTMRDGYKLHLTKDELRQAAIAANFKGDDKELMKEAIFMFAVSAKRAQEEGNDGKGGMTYAQALASLNDGEWSKEAFDRLGLKNHVRQVSLDDLAKGVVGTADTSLHSVAVVHGRKELWGKVGGRPTEGIAFGFI</sequence>
<evidence type="ECO:0000256" key="1">
    <source>
        <dbReference type="SAM" id="MobiDB-lite"/>
    </source>
</evidence>
<dbReference type="EMBL" id="VFEQ01000032">
    <property type="protein sequence ID" value="TWR51089.1"/>
    <property type="molecule type" value="Genomic_DNA"/>
</dbReference>
<feature type="compositionally biased region" description="Gly residues" evidence="1">
    <location>
        <begin position="115"/>
        <end position="152"/>
    </location>
</feature>
<accession>A0A9X9BL21</accession>
<evidence type="ECO:0000313" key="3">
    <source>
        <dbReference type="Proteomes" id="UP000316123"/>
    </source>
</evidence>
<comment type="caution">
    <text evidence="2">The sequence shown here is derived from an EMBL/GenBank/DDBJ whole genome shotgun (WGS) entry which is preliminary data.</text>
</comment>
<evidence type="ECO:0000313" key="2">
    <source>
        <dbReference type="EMBL" id="TWR51089.1"/>
    </source>
</evidence>
<proteinExistence type="predicted"/>
<dbReference type="RefSeq" id="WP_141690792.1">
    <property type="nucleotide sequence ID" value="NZ_FNSU01000003.1"/>
</dbReference>
<gene>
    <name evidence="2" type="ORF">FIV41_29505</name>
</gene>
<dbReference type="Proteomes" id="UP000316123">
    <property type="component" value="Unassembled WGS sequence"/>
</dbReference>
<organism evidence="2 3">
    <name type="scientific">Pseudomonas marginalis</name>
    <name type="common">Pseudomonas panacis</name>
    <dbReference type="NCBI Taxonomy" id="298"/>
    <lineage>
        <taxon>Bacteria</taxon>
        <taxon>Pseudomonadati</taxon>
        <taxon>Pseudomonadota</taxon>
        <taxon>Gammaproteobacteria</taxon>
        <taxon>Pseudomonadales</taxon>
        <taxon>Pseudomonadaceae</taxon>
        <taxon>Pseudomonas</taxon>
    </lineage>
</organism>
<dbReference type="AlphaFoldDB" id="A0A9X9BL21"/>
<protein>
    <submittedName>
        <fullName evidence="2">Uncharacterized protein</fullName>
    </submittedName>
</protein>